<protein>
    <submittedName>
        <fullName evidence="2">Uncharacterized protein</fullName>
    </submittedName>
</protein>
<keyword evidence="1" id="KW-1133">Transmembrane helix</keyword>
<accession>A0ABD0YUZ3</accession>
<keyword evidence="1" id="KW-0812">Transmembrane</keyword>
<feature type="transmembrane region" description="Helical" evidence="1">
    <location>
        <begin position="45"/>
        <end position="65"/>
    </location>
</feature>
<evidence type="ECO:0000256" key="1">
    <source>
        <dbReference type="SAM" id="Phobius"/>
    </source>
</evidence>
<evidence type="ECO:0000313" key="3">
    <source>
        <dbReference type="Proteomes" id="UP001558652"/>
    </source>
</evidence>
<sequence length="109" mass="12699">MASKRRNMFYENKNQDTTEICTRELPSFCDCMSCTPSDTIGTMKLWYIMVVLIAMVTYIPGFIGGTPVAERRERRSPLVGLFLKESQDPPTTSRPRRWFYKREYNNEAG</sequence>
<reference evidence="2 3" key="1">
    <citation type="submission" date="2024-07" db="EMBL/GenBank/DDBJ databases">
        <title>Chromosome-level genome assembly of the water stick insect Ranatra chinensis (Heteroptera: Nepidae).</title>
        <authorList>
            <person name="Liu X."/>
        </authorList>
    </citation>
    <scope>NUCLEOTIDE SEQUENCE [LARGE SCALE GENOMIC DNA]</scope>
    <source>
        <strain evidence="2">Cailab_2021Rc</strain>
        <tissue evidence="2">Muscle</tissue>
    </source>
</reference>
<dbReference type="EMBL" id="JBFDAA010000002">
    <property type="protein sequence ID" value="KAL1139581.1"/>
    <property type="molecule type" value="Genomic_DNA"/>
</dbReference>
<proteinExistence type="predicted"/>
<dbReference type="Proteomes" id="UP001558652">
    <property type="component" value="Unassembled WGS sequence"/>
</dbReference>
<dbReference type="AlphaFoldDB" id="A0ABD0YUZ3"/>
<gene>
    <name evidence="2" type="ORF">AAG570_006563</name>
</gene>
<organism evidence="2 3">
    <name type="scientific">Ranatra chinensis</name>
    <dbReference type="NCBI Taxonomy" id="642074"/>
    <lineage>
        <taxon>Eukaryota</taxon>
        <taxon>Metazoa</taxon>
        <taxon>Ecdysozoa</taxon>
        <taxon>Arthropoda</taxon>
        <taxon>Hexapoda</taxon>
        <taxon>Insecta</taxon>
        <taxon>Pterygota</taxon>
        <taxon>Neoptera</taxon>
        <taxon>Paraneoptera</taxon>
        <taxon>Hemiptera</taxon>
        <taxon>Heteroptera</taxon>
        <taxon>Panheteroptera</taxon>
        <taxon>Nepomorpha</taxon>
        <taxon>Nepidae</taxon>
        <taxon>Ranatrinae</taxon>
        <taxon>Ranatra</taxon>
    </lineage>
</organism>
<keyword evidence="1" id="KW-0472">Membrane</keyword>
<comment type="caution">
    <text evidence="2">The sequence shown here is derived from an EMBL/GenBank/DDBJ whole genome shotgun (WGS) entry which is preliminary data.</text>
</comment>
<keyword evidence="3" id="KW-1185">Reference proteome</keyword>
<evidence type="ECO:0000313" key="2">
    <source>
        <dbReference type="EMBL" id="KAL1139581.1"/>
    </source>
</evidence>
<name>A0ABD0YUZ3_9HEMI</name>